<dbReference type="InterPro" id="IPR001173">
    <property type="entry name" value="Glyco_trans_2-like"/>
</dbReference>
<feature type="domain" description="Glycosyltransferase 2-like" evidence="1">
    <location>
        <begin position="13"/>
        <end position="134"/>
    </location>
</feature>
<dbReference type="PANTHER" id="PTHR22916:SF67">
    <property type="entry name" value="COLANIC ACID BIOSYNTHESIS GLYCOSYL TRANSFERASE WCAE-RELATED"/>
    <property type="match status" value="1"/>
</dbReference>
<keyword evidence="2" id="KW-0808">Transferase</keyword>
<organism evidence="2 3">
    <name type="scientific">Terriglobus roseus</name>
    <dbReference type="NCBI Taxonomy" id="392734"/>
    <lineage>
        <taxon>Bacteria</taxon>
        <taxon>Pseudomonadati</taxon>
        <taxon>Acidobacteriota</taxon>
        <taxon>Terriglobia</taxon>
        <taxon>Terriglobales</taxon>
        <taxon>Acidobacteriaceae</taxon>
        <taxon>Terriglobus</taxon>
    </lineage>
</organism>
<dbReference type="OrthoDB" id="9785185at2"/>
<sequence>MTLRATTEEPLVSIITVVFNAREELKALILSVLPLKTEEVELIVIDGGSQDGTVEYLNSVHEIDYWHSEPDRGIYDAMNKAIAHAQGTYLLHLNAGDRLLELPLNILRQARTNQLDILAFRVALDNGRNFQPTYGYGLTFSNTLHHQGTFFRRSVFPGYDDQYRIFADFDANQRMAIRGDKARIYNNVVAYHATDGVSNQNTVKAKEEFLKVIERNHGRKARLIAKCFGKWRGLRARLGI</sequence>
<dbReference type="EMBL" id="LT629690">
    <property type="protein sequence ID" value="SDF71690.1"/>
    <property type="molecule type" value="Genomic_DNA"/>
</dbReference>
<keyword evidence="3" id="KW-1185">Reference proteome</keyword>
<dbReference type="Pfam" id="PF00535">
    <property type="entry name" value="Glycos_transf_2"/>
    <property type="match status" value="1"/>
</dbReference>
<dbReference type="AlphaFoldDB" id="A0A1G7NEH4"/>
<protein>
    <submittedName>
        <fullName evidence="2">Glycosyltransferase involved in cell wall bisynthesis</fullName>
    </submittedName>
</protein>
<proteinExistence type="predicted"/>
<gene>
    <name evidence="2" type="ORF">SAMN05444167_3094</name>
</gene>
<dbReference type="PANTHER" id="PTHR22916">
    <property type="entry name" value="GLYCOSYLTRANSFERASE"/>
    <property type="match status" value="1"/>
</dbReference>
<dbReference type="Gene3D" id="3.90.550.10">
    <property type="entry name" value="Spore Coat Polysaccharide Biosynthesis Protein SpsA, Chain A"/>
    <property type="match status" value="1"/>
</dbReference>
<evidence type="ECO:0000313" key="2">
    <source>
        <dbReference type="EMBL" id="SDF71690.1"/>
    </source>
</evidence>
<dbReference type="CDD" id="cd06433">
    <property type="entry name" value="GT_2_WfgS_like"/>
    <property type="match status" value="1"/>
</dbReference>
<dbReference type="InterPro" id="IPR029044">
    <property type="entry name" value="Nucleotide-diphossugar_trans"/>
</dbReference>
<evidence type="ECO:0000259" key="1">
    <source>
        <dbReference type="Pfam" id="PF00535"/>
    </source>
</evidence>
<dbReference type="RefSeq" id="WP_156785152.1">
    <property type="nucleotide sequence ID" value="NZ_LT629690.1"/>
</dbReference>
<dbReference type="SUPFAM" id="SSF53448">
    <property type="entry name" value="Nucleotide-diphospho-sugar transferases"/>
    <property type="match status" value="1"/>
</dbReference>
<dbReference type="GO" id="GO:0016758">
    <property type="term" value="F:hexosyltransferase activity"/>
    <property type="evidence" value="ECO:0007669"/>
    <property type="project" value="UniProtKB-ARBA"/>
</dbReference>
<dbReference type="Proteomes" id="UP000182427">
    <property type="component" value="Chromosome I"/>
</dbReference>
<reference evidence="2 3" key="1">
    <citation type="submission" date="2016-10" db="EMBL/GenBank/DDBJ databases">
        <authorList>
            <person name="de Groot N.N."/>
        </authorList>
    </citation>
    <scope>NUCLEOTIDE SEQUENCE [LARGE SCALE GENOMIC DNA]</scope>
    <source>
        <strain evidence="2 3">GAS232</strain>
    </source>
</reference>
<name>A0A1G7NEH4_9BACT</name>
<accession>A0A1G7NEH4</accession>
<evidence type="ECO:0000313" key="3">
    <source>
        <dbReference type="Proteomes" id="UP000182427"/>
    </source>
</evidence>